<keyword evidence="3" id="KW-1185">Reference proteome</keyword>
<organism evidence="2 3">
    <name type="scientific">Furculomyces boomerangus</name>
    <dbReference type="NCBI Taxonomy" id="61424"/>
    <lineage>
        <taxon>Eukaryota</taxon>
        <taxon>Fungi</taxon>
        <taxon>Fungi incertae sedis</taxon>
        <taxon>Zoopagomycota</taxon>
        <taxon>Kickxellomycotina</taxon>
        <taxon>Harpellomycetes</taxon>
        <taxon>Harpellales</taxon>
        <taxon>Harpellaceae</taxon>
        <taxon>Furculomyces</taxon>
    </lineage>
</organism>
<evidence type="ECO:0000313" key="3">
    <source>
        <dbReference type="Proteomes" id="UP000245699"/>
    </source>
</evidence>
<dbReference type="EMBL" id="MBFT01000485">
    <property type="protein sequence ID" value="PVU90370.1"/>
    <property type="molecule type" value="Genomic_DNA"/>
</dbReference>
<feature type="chain" id="PRO_5015402860" description="Chitin-binding type-4 domain-containing protein" evidence="1">
    <location>
        <begin position="26"/>
        <end position="305"/>
    </location>
</feature>
<dbReference type="AlphaFoldDB" id="A0A2T9YDF6"/>
<dbReference type="PANTHER" id="PTHR36182">
    <property type="entry name" value="PROTEIN, PUTATIVE (AFU_ORTHOLOGUE AFUA_6G10930)-RELATED"/>
    <property type="match status" value="1"/>
</dbReference>
<reference evidence="2 3" key="1">
    <citation type="journal article" date="2018" name="MBio">
        <title>Comparative Genomics Reveals the Core Gene Toolbox for the Fungus-Insect Symbiosis.</title>
        <authorList>
            <person name="Wang Y."/>
            <person name="Stata M."/>
            <person name="Wang W."/>
            <person name="Stajich J.E."/>
            <person name="White M.M."/>
            <person name="Moncalvo J.M."/>
        </authorList>
    </citation>
    <scope>NUCLEOTIDE SEQUENCE [LARGE SCALE GENOMIC DNA]</scope>
    <source>
        <strain evidence="2 3">AUS-77-4</strain>
    </source>
</reference>
<keyword evidence="1" id="KW-0732">Signal</keyword>
<dbReference type="Proteomes" id="UP000245699">
    <property type="component" value="Unassembled WGS sequence"/>
</dbReference>
<evidence type="ECO:0008006" key="4">
    <source>
        <dbReference type="Google" id="ProtNLM"/>
    </source>
</evidence>
<gene>
    <name evidence="2" type="ORF">BB559_004645</name>
</gene>
<dbReference type="OrthoDB" id="2342176at2759"/>
<proteinExistence type="predicted"/>
<accession>A0A2T9YDF6</accession>
<sequence length="305" mass="34901">MTKFSVKASVHSIAIALSLFQSVNGQFMTKPCPRFGVDIPECEHFWRGKSLGRDTSLPIGKTSNSLQEKNKFCKGDLKKEDRIITDSWVAGQEVTIQFNKTNVHEEGGYCQFSLSYDYNHFSDKNEGNAQDSANIVIVHEKLGDCFANSDEPLTSSIKFTLPPNLPSSKDVVFFWTYINAEEDRNLYMNCADIEIVGKPDGNFSGSKMVVENHLNKNPAVPEFSTSDAPDLDVYRKSREDMKMVFDNDDQLKREIKLRHGHHKVKKHEGEEQMINRFAYEDDILEDLEGEDEDKYDEFYYNCDGE</sequence>
<dbReference type="Gene3D" id="2.70.50.70">
    <property type="match status" value="1"/>
</dbReference>
<protein>
    <recommendedName>
        <fullName evidence="4">Chitin-binding type-4 domain-containing protein</fullName>
    </recommendedName>
</protein>
<feature type="signal peptide" evidence="1">
    <location>
        <begin position="1"/>
        <end position="25"/>
    </location>
</feature>
<evidence type="ECO:0000256" key="1">
    <source>
        <dbReference type="SAM" id="SignalP"/>
    </source>
</evidence>
<comment type="caution">
    <text evidence="2">The sequence shown here is derived from an EMBL/GenBank/DDBJ whole genome shotgun (WGS) entry which is preliminary data.</text>
</comment>
<feature type="non-terminal residue" evidence="2">
    <location>
        <position position="305"/>
    </location>
</feature>
<evidence type="ECO:0000313" key="2">
    <source>
        <dbReference type="EMBL" id="PVU90370.1"/>
    </source>
</evidence>
<dbReference type="PANTHER" id="PTHR36182:SF1">
    <property type="entry name" value="PROTEIN, PUTATIVE (AFU_ORTHOLOGUE AFUA_6G10930)-RELATED"/>
    <property type="match status" value="1"/>
</dbReference>
<name>A0A2T9YDF6_9FUNG</name>